<keyword evidence="2" id="KW-1185">Reference proteome</keyword>
<organism evidence="1 2">
    <name type="scientific">Bisbaumannia pacifica</name>
    <dbReference type="NCBI Taxonomy" id="77098"/>
    <lineage>
        <taxon>Bacteria</taxon>
        <taxon>Pseudomonadati</taxon>
        <taxon>Pseudomonadota</taxon>
        <taxon>Gammaproteobacteria</taxon>
        <taxon>Oceanospirillales</taxon>
        <taxon>Halomonadaceae</taxon>
        <taxon>Bisbaumannia</taxon>
    </lineage>
</organism>
<evidence type="ECO:0000313" key="1">
    <source>
        <dbReference type="EMBL" id="GEK46535.1"/>
    </source>
</evidence>
<sequence>MLYGVKPEGMTAADWTVECQCRHVAREMRRGRNSTERGAIFDRWQKQLPAVTRARVGEIWREGVPMPGNGRGNG</sequence>
<gene>
    <name evidence="1" type="ORF">HPA02_08180</name>
</gene>
<dbReference type="Proteomes" id="UP000321275">
    <property type="component" value="Unassembled WGS sequence"/>
</dbReference>
<accession>A0A510X7U4</accession>
<reference evidence="1 2" key="1">
    <citation type="submission" date="2019-07" db="EMBL/GenBank/DDBJ databases">
        <title>Whole genome shotgun sequence of Halomonas pacifica NBRC 102220.</title>
        <authorList>
            <person name="Hosoyama A."/>
            <person name="Uohara A."/>
            <person name="Ohji S."/>
            <person name="Ichikawa N."/>
        </authorList>
    </citation>
    <scope>NUCLEOTIDE SEQUENCE [LARGE SCALE GENOMIC DNA]</scope>
    <source>
        <strain evidence="1 2">NBRC 102220</strain>
    </source>
</reference>
<evidence type="ECO:0000313" key="2">
    <source>
        <dbReference type="Proteomes" id="UP000321275"/>
    </source>
</evidence>
<proteinExistence type="predicted"/>
<dbReference type="EMBL" id="BJUK01000007">
    <property type="protein sequence ID" value="GEK46535.1"/>
    <property type="molecule type" value="Genomic_DNA"/>
</dbReference>
<name>A0A510X7U4_9GAMM</name>
<protein>
    <submittedName>
        <fullName evidence="1">Uncharacterized protein</fullName>
    </submittedName>
</protein>
<comment type="caution">
    <text evidence="1">The sequence shown here is derived from an EMBL/GenBank/DDBJ whole genome shotgun (WGS) entry which is preliminary data.</text>
</comment>
<dbReference type="AlphaFoldDB" id="A0A510X7U4"/>